<reference evidence="2" key="2">
    <citation type="submission" date="2020-06" db="EMBL/GenBank/DDBJ databases">
        <title>Helianthus annuus Genome sequencing and assembly Release 2.</title>
        <authorList>
            <person name="Gouzy J."/>
            <person name="Langlade N."/>
            <person name="Munos S."/>
        </authorList>
    </citation>
    <scope>NUCLEOTIDE SEQUENCE</scope>
    <source>
        <tissue evidence="2">Leaves</tissue>
    </source>
</reference>
<comment type="caution">
    <text evidence="2">The sequence shown here is derived from an EMBL/GenBank/DDBJ whole genome shotgun (WGS) entry which is preliminary data.</text>
</comment>
<dbReference type="Gramene" id="mRNA:HanXRQr2_Chr16g0758091">
    <property type="protein sequence ID" value="CDS:HanXRQr2_Chr16g0758091.1"/>
    <property type="gene ID" value="HanXRQr2_Chr16g0758091"/>
</dbReference>
<evidence type="ECO:0000313" key="3">
    <source>
        <dbReference type="Proteomes" id="UP000215914"/>
    </source>
</evidence>
<dbReference type="EMBL" id="MNCJ02000331">
    <property type="protein sequence ID" value="KAF5760838.1"/>
    <property type="molecule type" value="Genomic_DNA"/>
</dbReference>
<gene>
    <name evidence="2" type="ORF">HanXRQr2_Chr16g0758091</name>
</gene>
<keyword evidence="3" id="KW-1185">Reference proteome</keyword>
<accession>A0A9K3DV35</accession>
<evidence type="ECO:0000313" key="2">
    <source>
        <dbReference type="EMBL" id="KAF5760838.1"/>
    </source>
</evidence>
<reference evidence="2" key="1">
    <citation type="journal article" date="2017" name="Nature">
        <title>The sunflower genome provides insights into oil metabolism, flowering and Asterid evolution.</title>
        <authorList>
            <person name="Badouin H."/>
            <person name="Gouzy J."/>
            <person name="Grassa C.J."/>
            <person name="Murat F."/>
            <person name="Staton S.E."/>
            <person name="Cottret L."/>
            <person name="Lelandais-Briere C."/>
            <person name="Owens G.L."/>
            <person name="Carrere S."/>
            <person name="Mayjonade B."/>
            <person name="Legrand L."/>
            <person name="Gill N."/>
            <person name="Kane N.C."/>
            <person name="Bowers J.E."/>
            <person name="Hubner S."/>
            <person name="Bellec A."/>
            <person name="Berard A."/>
            <person name="Berges H."/>
            <person name="Blanchet N."/>
            <person name="Boniface M.C."/>
            <person name="Brunel D."/>
            <person name="Catrice O."/>
            <person name="Chaidir N."/>
            <person name="Claudel C."/>
            <person name="Donnadieu C."/>
            <person name="Faraut T."/>
            <person name="Fievet G."/>
            <person name="Helmstetter N."/>
            <person name="King M."/>
            <person name="Knapp S.J."/>
            <person name="Lai Z."/>
            <person name="Le Paslier M.C."/>
            <person name="Lippi Y."/>
            <person name="Lorenzon L."/>
            <person name="Mandel J.R."/>
            <person name="Marage G."/>
            <person name="Marchand G."/>
            <person name="Marquand E."/>
            <person name="Bret-Mestries E."/>
            <person name="Morien E."/>
            <person name="Nambeesan S."/>
            <person name="Nguyen T."/>
            <person name="Pegot-Espagnet P."/>
            <person name="Pouilly N."/>
            <person name="Raftis F."/>
            <person name="Sallet E."/>
            <person name="Schiex T."/>
            <person name="Thomas J."/>
            <person name="Vandecasteele C."/>
            <person name="Vares D."/>
            <person name="Vear F."/>
            <person name="Vautrin S."/>
            <person name="Crespi M."/>
            <person name="Mangin B."/>
            <person name="Burke J.M."/>
            <person name="Salse J."/>
            <person name="Munos S."/>
            <person name="Vincourt P."/>
            <person name="Rieseberg L.H."/>
            <person name="Langlade N.B."/>
        </authorList>
    </citation>
    <scope>NUCLEOTIDE SEQUENCE</scope>
    <source>
        <tissue evidence="2">Leaves</tissue>
    </source>
</reference>
<organism evidence="2 3">
    <name type="scientific">Helianthus annuus</name>
    <name type="common">Common sunflower</name>
    <dbReference type="NCBI Taxonomy" id="4232"/>
    <lineage>
        <taxon>Eukaryota</taxon>
        <taxon>Viridiplantae</taxon>
        <taxon>Streptophyta</taxon>
        <taxon>Embryophyta</taxon>
        <taxon>Tracheophyta</taxon>
        <taxon>Spermatophyta</taxon>
        <taxon>Magnoliopsida</taxon>
        <taxon>eudicotyledons</taxon>
        <taxon>Gunneridae</taxon>
        <taxon>Pentapetalae</taxon>
        <taxon>asterids</taxon>
        <taxon>campanulids</taxon>
        <taxon>Asterales</taxon>
        <taxon>Asteraceae</taxon>
        <taxon>Asteroideae</taxon>
        <taxon>Heliantheae alliance</taxon>
        <taxon>Heliantheae</taxon>
        <taxon>Helianthus</taxon>
    </lineage>
</organism>
<protein>
    <submittedName>
        <fullName evidence="2">Uncharacterized protein</fullName>
    </submittedName>
</protein>
<dbReference type="AlphaFoldDB" id="A0A9K3DV35"/>
<proteinExistence type="predicted"/>
<sequence>MVTGPSLNKHQDHGSPPKSQDLLKCPSSELCRFTDLEVDQFFTCFPPGTVFRPFNSSLKSDSVSHVWVCFSTAPSQISYSYPFPEFTQRFFTLTSLCYSQAMSMLWRVLYTLEQIIRDEGLDFNLSGLSRLYNLVSHGSHRFLFKAKPQ</sequence>
<dbReference type="Proteomes" id="UP000215914">
    <property type="component" value="Unassembled WGS sequence"/>
</dbReference>
<feature type="region of interest" description="Disordered" evidence="1">
    <location>
        <begin position="1"/>
        <end position="21"/>
    </location>
</feature>
<name>A0A9K3DV35_HELAN</name>
<evidence type="ECO:0000256" key="1">
    <source>
        <dbReference type="SAM" id="MobiDB-lite"/>
    </source>
</evidence>